<dbReference type="STRING" id="1118202.SAMN05443429_101171"/>
<feature type="domain" description="Fido" evidence="3">
    <location>
        <begin position="94"/>
        <end position="247"/>
    </location>
</feature>
<reference evidence="4 5" key="1">
    <citation type="submission" date="2016-11" db="EMBL/GenBank/DDBJ databases">
        <authorList>
            <person name="Jaros S."/>
            <person name="Januszkiewicz K."/>
            <person name="Wedrychowicz H."/>
        </authorList>
    </citation>
    <scope>NUCLEOTIDE SEQUENCE [LARGE SCALE GENOMIC DNA]</scope>
    <source>
        <strain evidence="4 5">DSM 25479</strain>
    </source>
</reference>
<dbReference type="SUPFAM" id="SSF140931">
    <property type="entry name" value="Fic-like"/>
    <property type="match status" value="1"/>
</dbReference>
<dbReference type="Gene3D" id="1.10.3290.10">
    <property type="entry name" value="Fido-like domain"/>
    <property type="match status" value="1"/>
</dbReference>
<dbReference type="Pfam" id="PF02661">
    <property type="entry name" value="Fic"/>
    <property type="match status" value="1"/>
</dbReference>
<keyword evidence="2" id="KW-0547">Nucleotide-binding</keyword>
<evidence type="ECO:0000256" key="2">
    <source>
        <dbReference type="PIRSR" id="PIRSR640198-2"/>
    </source>
</evidence>
<gene>
    <name evidence="4" type="ORF">SAMN05443429_101171</name>
</gene>
<evidence type="ECO:0000313" key="4">
    <source>
        <dbReference type="EMBL" id="SHI32101.1"/>
    </source>
</evidence>
<dbReference type="PROSITE" id="PS51459">
    <property type="entry name" value="FIDO"/>
    <property type="match status" value="1"/>
</dbReference>
<dbReference type="Proteomes" id="UP000184335">
    <property type="component" value="Unassembled WGS sequence"/>
</dbReference>
<feature type="active site" evidence="1">
    <location>
        <position position="181"/>
    </location>
</feature>
<keyword evidence="5" id="KW-1185">Reference proteome</keyword>
<dbReference type="InterPro" id="IPR003812">
    <property type="entry name" value="Fido"/>
</dbReference>
<dbReference type="OrthoDB" id="9814400at2"/>
<organism evidence="4 5">
    <name type="scientific">Cruoricaptor ignavus</name>
    <dbReference type="NCBI Taxonomy" id="1118202"/>
    <lineage>
        <taxon>Bacteria</taxon>
        <taxon>Pseudomonadati</taxon>
        <taxon>Bacteroidota</taxon>
        <taxon>Flavobacteriia</taxon>
        <taxon>Flavobacteriales</taxon>
        <taxon>Weeksellaceae</taxon>
        <taxon>Cruoricaptor</taxon>
    </lineage>
</organism>
<feature type="binding site" evidence="2">
    <location>
        <begin position="185"/>
        <end position="192"/>
    </location>
    <ligand>
        <name>ATP</name>
        <dbReference type="ChEBI" id="CHEBI:30616"/>
    </ligand>
</feature>
<dbReference type="PANTHER" id="PTHR13504:SF38">
    <property type="entry name" value="FIDO DOMAIN-CONTAINING PROTEIN"/>
    <property type="match status" value="1"/>
</dbReference>
<keyword evidence="2" id="KW-0067">ATP-binding</keyword>
<dbReference type="InterPro" id="IPR036597">
    <property type="entry name" value="Fido-like_dom_sf"/>
</dbReference>
<proteinExistence type="predicted"/>
<dbReference type="PANTHER" id="PTHR13504">
    <property type="entry name" value="FIDO DOMAIN-CONTAINING PROTEIN DDB_G0283145"/>
    <property type="match status" value="1"/>
</dbReference>
<feature type="binding site" evidence="2">
    <location>
        <begin position="223"/>
        <end position="224"/>
    </location>
    <ligand>
        <name>ATP</name>
        <dbReference type="ChEBI" id="CHEBI:30616"/>
    </ligand>
</feature>
<dbReference type="AlphaFoldDB" id="A0A1M6A6J2"/>
<evidence type="ECO:0000313" key="5">
    <source>
        <dbReference type="Proteomes" id="UP000184335"/>
    </source>
</evidence>
<evidence type="ECO:0000259" key="3">
    <source>
        <dbReference type="PROSITE" id="PS51459"/>
    </source>
</evidence>
<evidence type="ECO:0000256" key="1">
    <source>
        <dbReference type="PIRSR" id="PIRSR640198-1"/>
    </source>
</evidence>
<accession>A0A1M6A6J2</accession>
<dbReference type="InterPro" id="IPR040198">
    <property type="entry name" value="Fido_containing"/>
</dbReference>
<dbReference type="EMBL" id="FQYI01000001">
    <property type="protein sequence ID" value="SHI32101.1"/>
    <property type="molecule type" value="Genomic_DNA"/>
</dbReference>
<protein>
    <submittedName>
        <fullName evidence="4">Fic/DOC family protein</fullName>
    </submittedName>
</protein>
<dbReference type="GO" id="GO:0005524">
    <property type="term" value="F:ATP binding"/>
    <property type="evidence" value="ECO:0007669"/>
    <property type="project" value="UniProtKB-KW"/>
</dbReference>
<name>A0A1M6A6J2_9FLAO</name>
<sequence length="253" mass="29084">MKLSDRPCFNQLIEEAGSRILQKVSGFSANSETQDFGYQTDASAVYSSNIEGNTVDLNSFMNFRLQKEIHREAKDLKEIDDLSKAYNFAQNNPLTEGSFLEAHRIFSEELLIKSLRGNYRNSKVGVFGSEGLVYMAVEEHLVPEIMSEFFTEISALLNERLDAAEAFYFASLIHLRMAHIHPFLDGNGRAARLMEKWFLAEKLGKEFWKLPSEKFYKENRADYYKNISLGFDFYSVDYSKALPFLRMLPESLG</sequence>